<dbReference type="Gene3D" id="3.40.50.1000">
    <property type="entry name" value="HAD superfamily/HAD-like"/>
    <property type="match status" value="1"/>
</dbReference>
<dbReference type="Proteomes" id="UP000778578">
    <property type="component" value="Unassembled WGS sequence"/>
</dbReference>
<evidence type="ECO:0000313" key="3">
    <source>
        <dbReference type="Proteomes" id="UP000778578"/>
    </source>
</evidence>
<dbReference type="SUPFAM" id="SSF56784">
    <property type="entry name" value="HAD-like"/>
    <property type="match status" value="1"/>
</dbReference>
<dbReference type="InterPro" id="IPR036412">
    <property type="entry name" value="HAD-like_sf"/>
</dbReference>
<dbReference type="PRINTS" id="PR00413">
    <property type="entry name" value="HADHALOGNASE"/>
</dbReference>
<dbReference type="GO" id="GO:0016787">
    <property type="term" value="F:hydrolase activity"/>
    <property type="evidence" value="ECO:0007669"/>
    <property type="project" value="UniProtKB-KW"/>
</dbReference>
<evidence type="ECO:0000313" key="2">
    <source>
        <dbReference type="EMBL" id="MBY8883121.1"/>
    </source>
</evidence>
<name>A0ABS7QIW9_9ACTN</name>
<dbReference type="InterPro" id="IPR023214">
    <property type="entry name" value="HAD_sf"/>
</dbReference>
<protein>
    <submittedName>
        <fullName evidence="2">HAD-IA family hydrolase</fullName>
    </submittedName>
</protein>
<sequence length="228" mass="24203">MDRHRDFDALLCDIDGVIRYFDHRALHRDEQAAGLEPGTTLRVAFEPERQVPLLLGRLTRSEWTASIAAGLTALVPAATAASLAETFVQAPAWTDQVVLDLIARVRRVLPVALVTNATVWLDDDLALLGLADVADHIVNSSRVGVAKPDPAIYAIAAERAGVPMQRCLFVDDNLANAEGARAAGMTALHYREAADLQRVLAPLLGGPDGDPDAGPALRPVVTPGTAPG</sequence>
<dbReference type="InterPro" id="IPR006439">
    <property type="entry name" value="HAD-SF_hydro_IA"/>
</dbReference>
<accession>A0ABS7QIW9</accession>
<dbReference type="Pfam" id="PF00702">
    <property type="entry name" value="Hydrolase"/>
    <property type="match status" value="1"/>
</dbReference>
<reference evidence="2 3" key="1">
    <citation type="submission" date="2021-08" db="EMBL/GenBank/DDBJ databases">
        <title>WGS of actinomycetes from Thailand.</title>
        <authorList>
            <person name="Thawai C."/>
        </authorList>
    </citation>
    <scope>NUCLEOTIDE SEQUENCE [LARGE SCALE GENOMIC DNA]</scope>
    <source>
        <strain evidence="2 3">PLK6-54</strain>
    </source>
</reference>
<dbReference type="PANTHER" id="PTHR43611:SF3">
    <property type="entry name" value="FLAVIN MONONUCLEOTIDE HYDROLASE 1, CHLOROPLATIC"/>
    <property type="match status" value="1"/>
</dbReference>
<dbReference type="RefSeq" id="WP_222970047.1">
    <property type="nucleotide sequence ID" value="NZ_JAINZZ010000112.1"/>
</dbReference>
<dbReference type="NCBIfam" id="TIGR01549">
    <property type="entry name" value="HAD-SF-IA-v1"/>
    <property type="match status" value="1"/>
</dbReference>
<dbReference type="EMBL" id="JAINZZ010000112">
    <property type="protein sequence ID" value="MBY8883121.1"/>
    <property type="molecule type" value="Genomic_DNA"/>
</dbReference>
<organism evidence="2 3">
    <name type="scientific">Actinacidiphila acidipaludis</name>
    <dbReference type="NCBI Taxonomy" id="2873382"/>
    <lineage>
        <taxon>Bacteria</taxon>
        <taxon>Bacillati</taxon>
        <taxon>Actinomycetota</taxon>
        <taxon>Actinomycetes</taxon>
        <taxon>Kitasatosporales</taxon>
        <taxon>Streptomycetaceae</taxon>
        <taxon>Actinacidiphila</taxon>
    </lineage>
</organism>
<dbReference type="NCBIfam" id="TIGR01509">
    <property type="entry name" value="HAD-SF-IA-v3"/>
    <property type="match status" value="1"/>
</dbReference>
<proteinExistence type="predicted"/>
<dbReference type="PANTHER" id="PTHR43611">
    <property type="entry name" value="ALPHA-D-GLUCOSE 1-PHOSPHATE PHOSPHATASE"/>
    <property type="match status" value="1"/>
</dbReference>
<comment type="caution">
    <text evidence="2">The sequence shown here is derived from an EMBL/GenBank/DDBJ whole genome shotgun (WGS) entry which is preliminary data.</text>
</comment>
<evidence type="ECO:0000256" key="1">
    <source>
        <dbReference type="SAM" id="MobiDB-lite"/>
    </source>
</evidence>
<gene>
    <name evidence="2" type="ORF">K7862_36625</name>
</gene>
<feature type="region of interest" description="Disordered" evidence="1">
    <location>
        <begin position="204"/>
        <end position="228"/>
    </location>
</feature>
<keyword evidence="2" id="KW-0378">Hydrolase</keyword>
<keyword evidence="3" id="KW-1185">Reference proteome</keyword>